<feature type="transmembrane region" description="Helical" evidence="1">
    <location>
        <begin position="31"/>
        <end position="52"/>
    </location>
</feature>
<feature type="transmembrane region" description="Helical" evidence="1">
    <location>
        <begin position="59"/>
        <end position="79"/>
    </location>
</feature>
<dbReference type="Proteomes" id="UP000033538">
    <property type="component" value="Unassembled WGS sequence"/>
</dbReference>
<gene>
    <name evidence="2" type="ORF">TZ90_01832</name>
</gene>
<name>A0A0F2D9J2_STRMT</name>
<evidence type="ECO:0000256" key="1">
    <source>
        <dbReference type="SAM" id="Phobius"/>
    </source>
</evidence>
<keyword evidence="1" id="KW-0472">Membrane</keyword>
<keyword evidence="1" id="KW-1133">Transmembrane helix</keyword>
<feature type="transmembrane region" description="Helical" evidence="1">
    <location>
        <begin position="91"/>
        <end position="113"/>
    </location>
</feature>
<dbReference type="EMBL" id="JYGP01000003">
    <property type="protein sequence ID" value="KJQ66665.1"/>
    <property type="molecule type" value="Genomic_DNA"/>
</dbReference>
<sequence length="118" mass="12842">MNKKSYFIICSTLIIASNLLMISVVNKGEETGSNLFVIAIACVMLPSFLYAVENRMTSLIRTGSVALLLLTVLSLVRLVNRIGSTPEILNIIITLLALASGTAAILVAIMRIYENIRK</sequence>
<evidence type="ECO:0000313" key="2">
    <source>
        <dbReference type="EMBL" id="KJQ66665.1"/>
    </source>
</evidence>
<comment type="caution">
    <text evidence="2">The sequence shown here is derived from an EMBL/GenBank/DDBJ whole genome shotgun (WGS) entry which is preliminary data.</text>
</comment>
<dbReference type="AlphaFoldDB" id="A0A0F2D9J2"/>
<evidence type="ECO:0000313" key="3">
    <source>
        <dbReference type="Proteomes" id="UP000033538"/>
    </source>
</evidence>
<accession>A0A0F2D9J2</accession>
<protein>
    <submittedName>
        <fullName evidence="2">Uncharacterized protein</fullName>
    </submittedName>
</protein>
<feature type="transmembrane region" description="Helical" evidence="1">
    <location>
        <begin position="7"/>
        <end position="25"/>
    </location>
</feature>
<organism evidence="2 3">
    <name type="scientific">Streptococcus mitis</name>
    <dbReference type="NCBI Taxonomy" id="28037"/>
    <lineage>
        <taxon>Bacteria</taxon>
        <taxon>Bacillati</taxon>
        <taxon>Bacillota</taxon>
        <taxon>Bacilli</taxon>
        <taxon>Lactobacillales</taxon>
        <taxon>Streptococcaceae</taxon>
        <taxon>Streptococcus</taxon>
        <taxon>Streptococcus mitis group</taxon>
    </lineage>
</organism>
<reference evidence="2 3" key="1">
    <citation type="submission" date="2015-02" db="EMBL/GenBank/DDBJ databases">
        <title>Evolution of amylase-binding proteins of oral streptococcal species.</title>
        <authorList>
            <person name="Haase E.M."/>
        </authorList>
    </citation>
    <scope>NUCLEOTIDE SEQUENCE [LARGE SCALE GENOMIC DNA]</scope>
    <source>
        <strain evidence="2 3">OT25</strain>
    </source>
</reference>
<proteinExistence type="predicted"/>
<keyword evidence="1" id="KW-0812">Transmembrane</keyword>
<dbReference type="PATRIC" id="fig|28037.212.peg.1800"/>